<name>A0ABW1LZV9_9ACTN</name>
<dbReference type="PANTHER" id="PTHR39339">
    <property type="entry name" value="SLR1444 PROTEIN"/>
    <property type="match status" value="1"/>
</dbReference>
<evidence type="ECO:0000256" key="1">
    <source>
        <dbReference type="SAM" id="MobiDB-lite"/>
    </source>
</evidence>
<comment type="caution">
    <text evidence="4">The sequence shown here is derived from an EMBL/GenBank/DDBJ whole genome shotgun (WGS) entry which is preliminary data.</text>
</comment>
<evidence type="ECO:0000259" key="2">
    <source>
        <dbReference type="PROSITE" id="PS51707"/>
    </source>
</evidence>
<dbReference type="Pfam" id="PF01928">
    <property type="entry name" value="CYTH"/>
    <property type="match status" value="1"/>
</dbReference>
<dbReference type="Gene3D" id="2.40.320.10">
    <property type="entry name" value="Hypothetical Protein Pfu-838710-001"/>
    <property type="match status" value="1"/>
</dbReference>
<dbReference type="PANTHER" id="PTHR39339:SF1">
    <property type="entry name" value="CHAD DOMAIN-CONTAINING PROTEIN"/>
    <property type="match status" value="1"/>
</dbReference>
<dbReference type="InterPro" id="IPR038186">
    <property type="entry name" value="CHAD_dom_sf"/>
</dbReference>
<proteinExistence type="predicted"/>
<dbReference type="SMART" id="SM00880">
    <property type="entry name" value="CHAD"/>
    <property type="match status" value="1"/>
</dbReference>
<sequence>MADTKREIERKYEFGDSALPDLTGLPGVESVIDRGVAHLDAIYYDTADERLAAASLTLRRRTGGSDAGWHLKFPVAPGVRDEIHAPLSDTVPESLARLVRSRVRGAELTPVVRLRSDRDLRHLLDASGRLLAEISVDAVRAERLTDGGGTAQWTEIEVELADGGDPAFLDKVDKQLRKAGVRPSKAPSKLARALAETAPATGKGQDRNKAKAESKGTRTGKGKGTAKDRGTAKDTGTAKDRGTGAVTAGRSEGAAPVDAVAPVAAAKQKHRSRPVGKPVTAGDHVLAYVRAQRDALVELDPAVRQDVPDSVHRMRVATRRLRSTLRSFRSVLDRETTDPIGVDLKWLAAELGLDRDQEVLAERLLSALDELPDALVSGPVRDRLTTWAETGHSGAHSKVTAVLDSRRYLTLLDTLDALLADPPLRKKAASKPSKTLAKALRKDLGKVSGLVTRALDLPPGRERDITLHEARKKTKRTRYAAEASVPALKAPAKDLVTSMKELQSLLGDHQDSVMARRTLRELSAVAHAAGESAFTHGLLYGREERRAEIVEATLPETWTSIGRSNGL</sequence>
<accession>A0ABW1LZV9</accession>
<keyword evidence="5" id="KW-1185">Reference proteome</keyword>
<feature type="compositionally biased region" description="Basic and acidic residues" evidence="1">
    <location>
        <begin position="204"/>
        <end position="216"/>
    </location>
</feature>
<dbReference type="Gene3D" id="1.40.20.10">
    <property type="entry name" value="CHAD domain"/>
    <property type="match status" value="1"/>
</dbReference>
<dbReference type="SUPFAM" id="SSF55154">
    <property type="entry name" value="CYTH-like phosphatases"/>
    <property type="match status" value="1"/>
</dbReference>
<dbReference type="SMART" id="SM01118">
    <property type="entry name" value="CYTH"/>
    <property type="match status" value="1"/>
</dbReference>
<dbReference type="Proteomes" id="UP001596242">
    <property type="component" value="Unassembled WGS sequence"/>
</dbReference>
<feature type="domain" description="CHAD" evidence="3">
    <location>
        <begin position="278"/>
        <end position="563"/>
    </location>
</feature>
<gene>
    <name evidence="4" type="ORF">ACFP50_17185</name>
</gene>
<dbReference type="InterPro" id="IPR023577">
    <property type="entry name" value="CYTH_domain"/>
</dbReference>
<dbReference type="PROSITE" id="PS51707">
    <property type="entry name" value="CYTH"/>
    <property type="match status" value="1"/>
</dbReference>
<dbReference type="InterPro" id="IPR033469">
    <property type="entry name" value="CYTH-like_dom_sf"/>
</dbReference>
<dbReference type="InterPro" id="IPR007899">
    <property type="entry name" value="CHAD_dom"/>
</dbReference>
<feature type="region of interest" description="Disordered" evidence="1">
    <location>
        <begin position="179"/>
        <end position="253"/>
    </location>
</feature>
<protein>
    <submittedName>
        <fullName evidence="4">CHAD domain-containing protein</fullName>
    </submittedName>
</protein>
<organism evidence="4 5">
    <name type="scientific">Streptomyces pratens</name>
    <dbReference type="NCBI Taxonomy" id="887456"/>
    <lineage>
        <taxon>Bacteria</taxon>
        <taxon>Bacillati</taxon>
        <taxon>Actinomycetota</taxon>
        <taxon>Actinomycetes</taxon>
        <taxon>Kitasatosporales</taxon>
        <taxon>Streptomycetaceae</taxon>
        <taxon>Streptomyces</taxon>
    </lineage>
</organism>
<evidence type="ECO:0000259" key="3">
    <source>
        <dbReference type="PROSITE" id="PS51708"/>
    </source>
</evidence>
<reference evidence="5" key="1">
    <citation type="journal article" date="2019" name="Int. J. Syst. Evol. Microbiol.">
        <title>The Global Catalogue of Microorganisms (GCM) 10K type strain sequencing project: providing services to taxonomists for standard genome sequencing and annotation.</title>
        <authorList>
            <consortium name="The Broad Institute Genomics Platform"/>
            <consortium name="The Broad Institute Genome Sequencing Center for Infectious Disease"/>
            <person name="Wu L."/>
            <person name="Ma J."/>
        </authorList>
    </citation>
    <scope>NUCLEOTIDE SEQUENCE [LARGE SCALE GENOMIC DNA]</scope>
    <source>
        <strain evidence="5">JCM 12763</strain>
    </source>
</reference>
<feature type="domain" description="CYTH" evidence="2">
    <location>
        <begin position="5"/>
        <end position="200"/>
    </location>
</feature>
<evidence type="ECO:0000313" key="4">
    <source>
        <dbReference type="EMBL" id="MFC6057141.1"/>
    </source>
</evidence>
<dbReference type="Pfam" id="PF05235">
    <property type="entry name" value="CHAD"/>
    <property type="match status" value="1"/>
</dbReference>
<dbReference type="EMBL" id="JBHSPT010000038">
    <property type="protein sequence ID" value="MFC6057141.1"/>
    <property type="molecule type" value="Genomic_DNA"/>
</dbReference>
<feature type="compositionally biased region" description="Basic and acidic residues" evidence="1">
    <location>
        <begin position="225"/>
        <end position="242"/>
    </location>
</feature>
<dbReference type="PROSITE" id="PS51708">
    <property type="entry name" value="CHAD"/>
    <property type="match status" value="1"/>
</dbReference>
<dbReference type="RefSeq" id="WP_386398325.1">
    <property type="nucleotide sequence ID" value="NZ_JBHSPT010000038.1"/>
</dbReference>
<dbReference type="CDD" id="cd07374">
    <property type="entry name" value="CYTH-like_Pase"/>
    <property type="match status" value="1"/>
</dbReference>
<evidence type="ECO:0000313" key="5">
    <source>
        <dbReference type="Proteomes" id="UP001596242"/>
    </source>
</evidence>